<gene>
    <name evidence="1" type="ORF">OJF2_59610</name>
</gene>
<dbReference type="KEGG" id="agv:OJF2_59610"/>
<protein>
    <submittedName>
        <fullName evidence="1">Uncharacterized protein</fullName>
    </submittedName>
</protein>
<dbReference type="AlphaFoldDB" id="A0A5B9WBI2"/>
<accession>A0A5B9WBI2</accession>
<sequence length="615" mass="64195">MSPRMPSPSRRSFRPRAEDLETRQLLSALSTKPTATVSGTDTKGDHWTLTLYGPGTMNVVDTAGIAFTKANRNQARDIGAITVSGTVTSQSRLIGKVTPGANSDGRVFFQQMNIEATGAFSRLDPTRPLSLTDPTAQNGIAAVNMPDFWLGNTSGTKPTQSSPLHAGFFVAGSITATEGINVLRFGGVDATYTPTGGTPLNTTSQNNEFVVSIGTPVAGGVSVIVKKSITDAQTVAPTGTNTTGQVFQQSATFLATGRLNLFQANEIDGNTTPSTATLPAASPSQFLLNPPAPTPTTTEAGGTYVVSQGGAVTGQIGNIKVLGNATNFTTFTIENDVFSTQQEGVLDPRITNFYIGGETNNVAVVAPGGTRNVSFGRGMDNVKINTQFIQYLKVNRGAVNSSVTSSRQIGNMIFGGDVINSLIQSGYSQTLATYANTPSSGFTSGGGVFNGVRPPDISDRQQNSLTGVFAPTAHGGGAIKGRIAGNVIDSVISTSVDPDPSGINEPGTFSPATTKFFPFGTPQNIVLPRGTIDVKVEGVVDNSGVQSGGNPLVSPDVPADTAFFAAHVKVKHGPVVPPNVDQLSKSEPIRFGHSQRWLKGLIRRDNSINFPGRKA</sequence>
<dbReference type="Proteomes" id="UP000324233">
    <property type="component" value="Chromosome"/>
</dbReference>
<reference evidence="1 2" key="1">
    <citation type="submission" date="2019-08" db="EMBL/GenBank/DDBJ databases">
        <title>Deep-cultivation of Planctomycetes and their phenomic and genomic characterization uncovers novel biology.</title>
        <authorList>
            <person name="Wiegand S."/>
            <person name="Jogler M."/>
            <person name="Boedeker C."/>
            <person name="Pinto D."/>
            <person name="Vollmers J."/>
            <person name="Rivas-Marin E."/>
            <person name="Kohn T."/>
            <person name="Peeters S.H."/>
            <person name="Heuer A."/>
            <person name="Rast P."/>
            <person name="Oberbeckmann S."/>
            <person name="Bunk B."/>
            <person name="Jeske O."/>
            <person name="Meyerdierks A."/>
            <person name="Storesund J.E."/>
            <person name="Kallscheuer N."/>
            <person name="Luecker S."/>
            <person name="Lage O.M."/>
            <person name="Pohl T."/>
            <person name="Merkel B.J."/>
            <person name="Hornburger P."/>
            <person name="Mueller R.-W."/>
            <person name="Bruemmer F."/>
            <person name="Labrenz M."/>
            <person name="Spormann A.M."/>
            <person name="Op den Camp H."/>
            <person name="Overmann J."/>
            <person name="Amann R."/>
            <person name="Jetten M.S.M."/>
            <person name="Mascher T."/>
            <person name="Medema M.H."/>
            <person name="Devos D.P."/>
            <person name="Kaster A.-K."/>
            <person name="Ovreas L."/>
            <person name="Rohde M."/>
            <person name="Galperin M.Y."/>
            <person name="Jogler C."/>
        </authorList>
    </citation>
    <scope>NUCLEOTIDE SEQUENCE [LARGE SCALE GENOMIC DNA]</scope>
    <source>
        <strain evidence="1 2">OJF2</strain>
    </source>
</reference>
<keyword evidence="2" id="KW-1185">Reference proteome</keyword>
<dbReference type="EMBL" id="CP042997">
    <property type="protein sequence ID" value="QEH37371.1"/>
    <property type="molecule type" value="Genomic_DNA"/>
</dbReference>
<evidence type="ECO:0000313" key="2">
    <source>
        <dbReference type="Proteomes" id="UP000324233"/>
    </source>
</evidence>
<proteinExistence type="predicted"/>
<organism evidence="1 2">
    <name type="scientific">Aquisphaera giovannonii</name>
    <dbReference type="NCBI Taxonomy" id="406548"/>
    <lineage>
        <taxon>Bacteria</taxon>
        <taxon>Pseudomonadati</taxon>
        <taxon>Planctomycetota</taxon>
        <taxon>Planctomycetia</taxon>
        <taxon>Isosphaerales</taxon>
        <taxon>Isosphaeraceae</taxon>
        <taxon>Aquisphaera</taxon>
    </lineage>
</organism>
<name>A0A5B9WBI2_9BACT</name>
<evidence type="ECO:0000313" key="1">
    <source>
        <dbReference type="EMBL" id="QEH37371.1"/>
    </source>
</evidence>